<dbReference type="EMBL" id="FNZK01000007">
    <property type="protein sequence ID" value="SEJ43401.1"/>
    <property type="molecule type" value="Genomic_DNA"/>
</dbReference>
<dbReference type="STRING" id="84035.SAMN05660742_107132"/>
<organism evidence="3 4">
    <name type="scientific">Propionispira arboris</name>
    <dbReference type="NCBI Taxonomy" id="84035"/>
    <lineage>
        <taxon>Bacteria</taxon>
        <taxon>Bacillati</taxon>
        <taxon>Bacillota</taxon>
        <taxon>Negativicutes</taxon>
        <taxon>Selenomonadales</taxon>
        <taxon>Selenomonadaceae</taxon>
        <taxon>Propionispira</taxon>
    </lineage>
</organism>
<keyword evidence="1" id="KW-0812">Transmembrane</keyword>
<evidence type="ECO:0000313" key="3">
    <source>
        <dbReference type="EMBL" id="SEJ43401.1"/>
    </source>
</evidence>
<proteinExistence type="predicted"/>
<feature type="transmembrane region" description="Helical" evidence="1">
    <location>
        <begin position="26"/>
        <end position="44"/>
    </location>
</feature>
<sequence>MPEKNTIDSQTDEKKALLTGKIHVPISGYIALIVAIIFFSGLLMNIAGMKWISAFDFTSLIGAFGTMKEPAKNSFVGDGGYSARAGFLFALSLIPTTMLALGFLEILTSYGAMKAGQRLLSPILKPLLGIPGFTGLTLITDLQSTDAGAALTKELYDDELITKKELIIMGSWQFSGAGAINNYFSIGSALFAFLTVPLIVPLFIIIIMKFVGAFFIRILLNTVYKEDFKHE</sequence>
<feature type="domain" description="Nucleoside transporter/FeoB GTPase Gate" evidence="2">
    <location>
        <begin position="91"/>
        <end position="213"/>
    </location>
</feature>
<protein>
    <submittedName>
        <fullName evidence="3">Nucleoside recognition</fullName>
    </submittedName>
</protein>
<gene>
    <name evidence="3" type="ORF">SAMN05660742_107132</name>
</gene>
<evidence type="ECO:0000256" key="1">
    <source>
        <dbReference type="SAM" id="Phobius"/>
    </source>
</evidence>
<name>A0A1H6YQ45_9FIRM</name>
<feature type="transmembrane region" description="Helical" evidence="1">
    <location>
        <begin position="87"/>
        <end position="107"/>
    </location>
</feature>
<keyword evidence="4" id="KW-1185">Reference proteome</keyword>
<keyword evidence="1" id="KW-1133">Transmembrane helix</keyword>
<dbReference type="InterPro" id="IPR011642">
    <property type="entry name" value="Gate_dom"/>
</dbReference>
<dbReference type="Pfam" id="PF07670">
    <property type="entry name" value="Gate"/>
    <property type="match status" value="1"/>
</dbReference>
<accession>A0A1H6YQ45</accession>
<dbReference type="AlphaFoldDB" id="A0A1H6YQ45"/>
<dbReference type="Proteomes" id="UP000199662">
    <property type="component" value="Unassembled WGS sequence"/>
</dbReference>
<feature type="transmembrane region" description="Helical" evidence="1">
    <location>
        <begin position="190"/>
        <end position="220"/>
    </location>
</feature>
<evidence type="ECO:0000259" key="2">
    <source>
        <dbReference type="Pfam" id="PF07670"/>
    </source>
</evidence>
<reference evidence="3 4" key="1">
    <citation type="submission" date="2016-10" db="EMBL/GenBank/DDBJ databases">
        <authorList>
            <person name="de Groot N.N."/>
        </authorList>
    </citation>
    <scope>NUCLEOTIDE SEQUENCE [LARGE SCALE GENOMIC DNA]</scope>
    <source>
        <strain evidence="3 4">DSM 2179</strain>
    </source>
</reference>
<keyword evidence="1" id="KW-0472">Membrane</keyword>
<dbReference type="RefSeq" id="WP_091830988.1">
    <property type="nucleotide sequence ID" value="NZ_FNZK01000007.1"/>
</dbReference>
<evidence type="ECO:0000313" key="4">
    <source>
        <dbReference type="Proteomes" id="UP000199662"/>
    </source>
</evidence>